<evidence type="ECO:0000313" key="2">
    <source>
        <dbReference type="Proteomes" id="UP000271974"/>
    </source>
</evidence>
<organism evidence="1 2">
    <name type="scientific">Elysia chlorotica</name>
    <name type="common">Eastern emerald elysia</name>
    <name type="synonym">Sea slug</name>
    <dbReference type="NCBI Taxonomy" id="188477"/>
    <lineage>
        <taxon>Eukaryota</taxon>
        <taxon>Metazoa</taxon>
        <taxon>Spiralia</taxon>
        <taxon>Lophotrochozoa</taxon>
        <taxon>Mollusca</taxon>
        <taxon>Gastropoda</taxon>
        <taxon>Heterobranchia</taxon>
        <taxon>Euthyneura</taxon>
        <taxon>Panpulmonata</taxon>
        <taxon>Sacoglossa</taxon>
        <taxon>Placobranchoidea</taxon>
        <taxon>Plakobranchidae</taxon>
        <taxon>Elysia</taxon>
    </lineage>
</organism>
<dbReference type="EMBL" id="RQTK01000210">
    <property type="protein sequence ID" value="RUS84285.1"/>
    <property type="molecule type" value="Genomic_DNA"/>
</dbReference>
<sequence>MEVHTQRRTTACLAFLVTVEVEIWFLHMELQKESIYSSMVHHHFLDLDGGGQVCVNRTYTCKLCDASLQTVTFYFGSVQKIVIAGPPVLYFFFISPLKPVFCWISEIKRLSLCNAYTNLIYKWAQLDNGSSAHECSKSKNKFFGWKHWSFCKKSDNCRLIVIYKLQATHKTSYSQEVPKKSSHSQLIHVLNYNRNYLEMAEFFRHFL</sequence>
<proteinExistence type="predicted"/>
<accession>A0A433TRR1</accession>
<evidence type="ECO:0000313" key="1">
    <source>
        <dbReference type="EMBL" id="RUS84285.1"/>
    </source>
</evidence>
<gene>
    <name evidence="1" type="ORF">EGW08_007929</name>
</gene>
<name>A0A433TRR1_ELYCH</name>
<reference evidence="1 2" key="1">
    <citation type="submission" date="2019-01" db="EMBL/GenBank/DDBJ databases">
        <title>A draft genome assembly of the solar-powered sea slug Elysia chlorotica.</title>
        <authorList>
            <person name="Cai H."/>
            <person name="Li Q."/>
            <person name="Fang X."/>
            <person name="Li J."/>
            <person name="Curtis N.E."/>
            <person name="Altenburger A."/>
            <person name="Shibata T."/>
            <person name="Feng M."/>
            <person name="Maeda T."/>
            <person name="Schwartz J.A."/>
            <person name="Shigenobu S."/>
            <person name="Lundholm N."/>
            <person name="Nishiyama T."/>
            <person name="Yang H."/>
            <person name="Hasebe M."/>
            <person name="Li S."/>
            <person name="Pierce S.K."/>
            <person name="Wang J."/>
        </authorList>
    </citation>
    <scope>NUCLEOTIDE SEQUENCE [LARGE SCALE GENOMIC DNA]</scope>
    <source>
        <strain evidence="1">EC2010</strain>
        <tissue evidence="1">Whole organism of an adult</tissue>
    </source>
</reference>
<comment type="caution">
    <text evidence="1">The sequence shown here is derived from an EMBL/GenBank/DDBJ whole genome shotgun (WGS) entry which is preliminary data.</text>
</comment>
<dbReference type="Proteomes" id="UP000271974">
    <property type="component" value="Unassembled WGS sequence"/>
</dbReference>
<keyword evidence="2" id="KW-1185">Reference proteome</keyword>
<dbReference type="AlphaFoldDB" id="A0A433TRR1"/>
<protein>
    <submittedName>
        <fullName evidence="1">Uncharacterized protein</fullName>
    </submittedName>
</protein>